<dbReference type="AlphaFoldDB" id="A0A3M7L9B5"/>
<sequence>MIIIMESNRFRNESEHLKEFQNEVAVYCPSCNKKALATVNNEDKTAKLFCSQCGYNKIADTRVKINGGYQTAAMDYFDADLWYIYPFKNETFWAYNEAHLEYLQNDISEKIKESKNSSYFTLLEKLPLFYNTAKNNQSLLNVIDKLKVK</sequence>
<dbReference type="EMBL" id="QWIV01000013">
    <property type="protein sequence ID" value="RMZ59381.1"/>
    <property type="molecule type" value="Genomic_DNA"/>
</dbReference>
<reference evidence="1 2" key="1">
    <citation type="submission" date="2018-08" db="EMBL/GenBank/DDBJ databases">
        <title>Chryseobacterium nematophagum: a novel matrix digesting pathogen of nematodes.</title>
        <authorList>
            <person name="Page A."/>
            <person name="Roberts M."/>
            <person name="Felix M.-A."/>
            <person name="Weir W."/>
        </authorList>
    </citation>
    <scope>NUCLEOTIDE SEQUENCE [LARGE SCALE GENOMIC DNA]</scope>
    <source>
        <strain evidence="1 2">JUb275</strain>
    </source>
</reference>
<evidence type="ECO:0000313" key="1">
    <source>
        <dbReference type="EMBL" id="RMZ59381.1"/>
    </source>
</evidence>
<name>A0A3M7L9B5_9FLAO</name>
<evidence type="ECO:0008006" key="3">
    <source>
        <dbReference type="Google" id="ProtNLM"/>
    </source>
</evidence>
<gene>
    <name evidence="1" type="ORF">D1632_06985</name>
</gene>
<proteinExistence type="predicted"/>
<evidence type="ECO:0000313" key="2">
    <source>
        <dbReference type="Proteomes" id="UP000267524"/>
    </source>
</evidence>
<accession>A0A3M7L9B5</accession>
<dbReference type="Proteomes" id="UP000267524">
    <property type="component" value="Unassembled WGS sequence"/>
</dbReference>
<keyword evidence="2" id="KW-1185">Reference proteome</keyword>
<protein>
    <recommendedName>
        <fullName evidence="3">TFIIB-type zinc ribbon-containing protein</fullName>
    </recommendedName>
</protein>
<comment type="caution">
    <text evidence="1">The sequence shown here is derived from an EMBL/GenBank/DDBJ whole genome shotgun (WGS) entry which is preliminary data.</text>
</comment>
<organism evidence="1 2">
    <name type="scientific">Chryseobacterium nematophagum</name>
    <dbReference type="NCBI Taxonomy" id="2305228"/>
    <lineage>
        <taxon>Bacteria</taxon>
        <taxon>Pseudomonadati</taxon>
        <taxon>Bacteroidota</taxon>
        <taxon>Flavobacteriia</taxon>
        <taxon>Flavobacteriales</taxon>
        <taxon>Weeksellaceae</taxon>
        <taxon>Chryseobacterium group</taxon>
        <taxon>Chryseobacterium</taxon>
    </lineage>
</organism>